<comment type="caution">
    <text evidence="2">The sequence shown here is derived from an EMBL/GenBank/DDBJ whole genome shotgun (WGS) entry which is preliminary data.</text>
</comment>
<evidence type="ECO:0000313" key="3">
    <source>
        <dbReference type="Proteomes" id="UP000419144"/>
    </source>
</evidence>
<reference evidence="2" key="1">
    <citation type="submission" date="2019-11" db="EMBL/GenBank/DDBJ databases">
        <title>Leishmania tarentolae CDS.</title>
        <authorList>
            <person name="Goto Y."/>
            <person name="Yamagishi J."/>
        </authorList>
    </citation>
    <scope>NUCLEOTIDE SEQUENCE [LARGE SCALE GENOMIC DNA]</scope>
    <source>
        <strain evidence="2">Parrot Tar II</strain>
    </source>
</reference>
<dbReference type="VEuPathDB" id="TriTrypDB:LtaPh_3528500"/>
<dbReference type="OrthoDB" id="273074at2759"/>
<organism evidence="2 3">
    <name type="scientific">Leishmania tarentolae</name>
    <name type="common">Sauroleishmania tarentolae</name>
    <dbReference type="NCBI Taxonomy" id="5689"/>
    <lineage>
        <taxon>Eukaryota</taxon>
        <taxon>Discoba</taxon>
        <taxon>Euglenozoa</taxon>
        <taxon>Kinetoplastea</taxon>
        <taxon>Metakinetoplastina</taxon>
        <taxon>Trypanosomatida</taxon>
        <taxon>Trypanosomatidae</taxon>
        <taxon>Leishmaniinae</taxon>
        <taxon>Leishmania</taxon>
        <taxon>lizard Leishmania</taxon>
    </lineage>
</organism>
<dbReference type="Proteomes" id="UP000419144">
    <property type="component" value="Unassembled WGS sequence"/>
</dbReference>
<dbReference type="AlphaFoldDB" id="A0A640KSS5"/>
<feature type="region of interest" description="Disordered" evidence="1">
    <location>
        <begin position="421"/>
        <end position="463"/>
    </location>
</feature>
<sequence length="554" mass="61280">MSSGFFCGIPHNPPNAWEVHQGPAAKPLKGPYGSPSLSLKVHELTFYADFYNEHHTCCWARLVLDAHLGKCAEEVAHANPTVFVPQTPKQTFLGPSAETEDTTATSLSLYTAHVANVMEQLYLRQQEKVPRAACARRALFHEGVPPVLRCHEHSDSFVYVLSGQLRLFHSCRIGNWTNNPQGDGYQNRCSHGPTTDDLARDVFPLLLVMAPEDHCAQYVDAEPPVASAASQWRTKPLLLALESVETVPPRTGNEGGEEQKLWCAAYTPFTWICNPLGNQNVSVLFKSTAAMCRMPRTQKQDTAKSAAATRHRMPQKFQSREAEPRDSLQPLRLSFIVYASQYACETTKERILQALASSDVYNLHVTKTMRFGLGGADFHKRALLGVDEEALSHARSRRPAQLMRLLDEKLEVVTQATWRTRNTEESLNTSSGDNVSREPVGSPSLKAPRHEGNEDPPSPVDRAECALPRLVPSVATYRIGKLCTTRPIEREWCRLPKSTTLASVLPEPTSIGSAHSGWPLRVVPHASEFSDLVVELSPMATLQDLAAALRSVSP</sequence>
<proteinExistence type="predicted"/>
<name>A0A640KSS5_LEITA</name>
<dbReference type="EMBL" id="BLBS01000056">
    <property type="protein sequence ID" value="GET92800.1"/>
    <property type="molecule type" value="Genomic_DNA"/>
</dbReference>
<feature type="region of interest" description="Disordered" evidence="1">
    <location>
        <begin position="299"/>
        <end position="325"/>
    </location>
</feature>
<feature type="compositionally biased region" description="Polar residues" evidence="1">
    <location>
        <begin position="421"/>
        <end position="434"/>
    </location>
</feature>
<accession>A0A640KSS5</accession>
<protein>
    <submittedName>
        <fullName evidence="2">Uncharacterized protein</fullName>
    </submittedName>
</protein>
<evidence type="ECO:0000256" key="1">
    <source>
        <dbReference type="SAM" id="MobiDB-lite"/>
    </source>
</evidence>
<keyword evidence="3" id="KW-1185">Reference proteome</keyword>
<evidence type="ECO:0000313" key="2">
    <source>
        <dbReference type="EMBL" id="GET92800.1"/>
    </source>
</evidence>
<gene>
    <name evidence="2" type="ORF">LtaPh_3528500</name>
</gene>